<dbReference type="PANTHER" id="PTHR37953:SF1">
    <property type="entry name" value="UPF0127 PROTEIN MJ1496"/>
    <property type="match status" value="1"/>
</dbReference>
<evidence type="ECO:0008006" key="4">
    <source>
        <dbReference type="Google" id="ProtNLM"/>
    </source>
</evidence>
<keyword evidence="1" id="KW-0732">Signal</keyword>
<dbReference type="AlphaFoldDB" id="A0A1Y5F6Q2"/>
<gene>
    <name evidence="2" type="ORF">A9Q84_08670</name>
</gene>
<dbReference type="Gene3D" id="2.60.120.1140">
    <property type="entry name" value="Protein of unknown function DUF192"/>
    <property type="match status" value="1"/>
</dbReference>
<proteinExistence type="predicted"/>
<comment type="caution">
    <text evidence="2">The sequence shown here is derived from an EMBL/GenBank/DDBJ whole genome shotgun (WGS) entry which is preliminary data.</text>
</comment>
<dbReference type="InterPro" id="IPR003795">
    <property type="entry name" value="DUF192"/>
</dbReference>
<dbReference type="PANTHER" id="PTHR37953">
    <property type="entry name" value="UPF0127 PROTEIN MJ1496"/>
    <property type="match status" value="1"/>
</dbReference>
<dbReference type="Proteomes" id="UP000196531">
    <property type="component" value="Unassembled WGS sequence"/>
</dbReference>
<feature type="chain" id="PRO_5013391481" description="DUF192 domain-containing protein" evidence="1">
    <location>
        <begin position="31"/>
        <end position="170"/>
    </location>
</feature>
<dbReference type="PROSITE" id="PS51257">
    <property type="entry name" value="PROKAR_LIPOPROTEIN"/>
    <property type="match status" value="1"/>
</dbReference>
<evidence type="ECO:0000256" key="1">
    <source>
        <dbReference type="SAM" id="SignalP"/>
    </source>
</evidence>
<name>A0A1Y5F6Q2_9BACT</name>
<evidence type="ECO:0000313" key="2">
    <source>
        <dbReference type="EMBL" id="OUR96415.1"/>
    </source>
</evidence>
<evidence type="ECO:0000313" key="3">
    <source>
        <dbReference type="Proteomes" id="UP000196531"/>
    </source>
</evidence>
<sequence>MIKFITHKTPMLIKNVILISLFLACGASSATEAGIFKGRKYVVLSTSEGKEIQTVLAISEKNKNQGLSGIKKKSFKKNHAMLFHYKKDGMRKFWMPNTYFDLDIFFLDAKLEVKYVERNVPHHPGFSEPPAIYRTKVYFSRHVLEMRSDSDLARKIKPGHKLNLKKGFFP</sequence>
<accession>A0A1Y5F6Q2</accession>
<feature type="signal peptide" evidence="1">
    <location>
        <begin position="1"/>
        <end position="30"/>
    </location>
</feature>
<organism evidence="2 3">
    <name type="scientific">Halobacteriovorax marinus</name>
    <dbReference type="NCBI Taxonomy" id="97084"/>
    <lineage>
        <taxon>Bacteria</taxon>
        <taxon>Pseudomonadati</taxon>
        <taxon>Bdellovibrionota</taxon>
        <taxon>Bacteriovoracia</taxon>
        <taxon>Bacteriovoracales</taxon>
        <taxon>Halobacteriovoraceae</taxon>
        <taxon>Halobacteriovorax</taxon>
    </lineage>
</organism>
<dbReference type="Pfam" id="PF02643">
    <property type="entry name" value="DUF192"/>
    <property type="match status" value="1"/>
</dbReference>
<dbReference type="InterPro" id="IPR038695">
    <property type="entry name" value="Saro_0823-like_sf"/>
</dbReference>
<dbReference type="EMBL" id="MAAO01000006">
    <property type="protein sequence ID" value="OUR96415.1"/>
    <property type="molecule type" value="Genomic_DNA"/>
</dbReference>
<protein>
    <recommendedName>
        <fullName evidence="4">DUF192 domain-containing protein</fullName>
    </recommendedName>
</protein>
<reference evidence="3" key="1">
    <citation type="journal article" date="2017" name="Proc. Natl. Acad. Sci. U.S.A.">
        <title>Simulation of Deepwater Horizon oil plume reveals substrate specialization within a complex community of hydrocarbon-degraders.</title>
        <authorList>
            <person name="Hu P."/>
            <person name="Dubinsky E.A."/>
            <person name="Probst A.J."/>
            <person name="Wang J."/>
            <person name="Sieber C.M.K."/>
            <person name="Tom L.M."/>
            <person name="Gardinali P."/>
            <person name="Banfield J.F."/>
            <person name="Atlas R.M."/>
            <person name="Andersen G.L."/>
        </authorList>
    </citation>
    <scope>NUCLEOTIDE SEQUENCE [LARGE SCALE GENOMIC DNA]</scope>
</reference>